<comment type="caution">
    <text evidence="2">The sequence shown here is derived from an EMBL/GenBank/DDBJ whole genome shotgun (WGS) entry which is preliminary data.</text>
</comment>
<evidence type="ECO:0000313" key="2">
    <source>
        <dbReference type="EMBL" id="MDW5598753.1"/>
    </source>
</evidence>
<sequence length="95" mass="9878">MHEAAVAQVDELRASLGQAFVPRGGRSSRVFDPARRAALDAWIGALLPGDEHWPPAAITHAADHVDATAHAAPPLRPLLLAAVDALDALAAARHG</sequence>
<feature type="domain" description="MOSC" evidence="1">
    <location>
        <begin position="32"/>
        <end position="95"/>
    </location>
</feature>
<dbReference type="EMBL" id="JAWSTH010000176">
    <property type="protein sequence ID" value="MDW5598753.1"/>
    <property type="molecule type" value="Genomic_DNA"/>
</dbReference>
<reference evidence="3" key="1">
    <citation type="submission" date="2023-07" db="EMBL/GenBank/DDBJ databases">
        <title>Conexibacter stalactiti sp. nov., isolated from stalactites in a lava cave and emended description of the genus Conexibacter.</title>
        <authorList>
            <person name="Lee S.D."/>
        </authorList>
    </citation>
    <scope>NUCLEOTIDE SEQUENCE [LARGE SCALE GENOMIC DNA]</scope>
    <source>
        <strain evidence="3">KCTC 39840</strain>
    </source>
</reference>
<gene>
    <name evidence="2" type="ORF">R7226_30620</name>
</gene>
<name>A0ABU4HZY9_9ACTN</name>
<evidence type="ECO:0000259" key="1">
    <source>
        <dbReference type="PROSITE" id="PS51340"/>
    </source>
</evidence>
<accession>A0ABU4HZY9</accession>
<keyword evidence="3" id="KW-1185">Reference proteome</keyword>
<feature type="non-terminal residue" evidence="2">
    <location>
        <position position="95"/>
    </location>
</feature>
<organism evidence="2 3">
    <name type="scientific">Conexibacter stalactiti</name>
    <dbReference type="NCBI Taxonomy" id="1940611"/>
    <lineage>
        <taxon>Bacteria</taxon>
        <taxon>Bacillati</taxon>
        <taxon>Actinomycetota</taxon>
        <taxon>Thermoleophilia</taxon>
        <taxon>Solirubrobacterales</taxon>
        <taxon>Conexibacteraceae</taxon>
        <taxon>Conexibacter</taxon>
    </lineage>
</organism>
<dbReference type="PROSITE" id="PS51340">
    <property type="entry name" value="MOSC"/>
    <property type="match status" value="1"/>
</dbReference>
<proteinExistence type="predicted"/>
<protein>
    <recommendedName>
        <fullName evidence="1">MOSC domain-containing protein</fullName>
    </recommendedName>
</protein>
<evidence type="ECO:0000313" key="3">
    <source>
        <dbReference type="Proteomes" id="UP001284601"/>
    </source>
</evidence>
<dbReference type="InterPro" id="IPR005302">
    <property type="entry name" value="MoCF_Sase_C"/>
</dbReference>
<dbReference type="Proteomes" id="UP001284601">
    <property type="component" value="Unassembled WGS sequence"/>
</dbReference>